<dbReference type="Gene3D" id="3.90.420.10">
    <property type="entry name" value="Oxidoreductase, molybdopterin-binding domain"/>
    <property type="match status" value="1"/>
</dbReference>
<keyword evidence="3" id="KW-0479">Metal-binding</keyword>
<dbReference type="GO" id="GO:0008482">
    <property type="term" value="F:sulfite oxidase activity"/>
    <property type="evidence" value="ECO:0007669"/>
    <property type="project" value="TreeGrafter"/>
</dbReference>
<dbReference type="AlphaFoldDB" id="A0A1H1L6N2"/>
<sequence>MPEPIDLRRRQLLAGTATAIAAVSLCGLPWRVQAQEILPLPDYAKWKRADTLIVHSANTLETRRDSIGSSVVTASDRLFVRNNLPAPDAAIVVSPDAWSVDFAGVRQPRSLTVAELKSLGVTTVASVLQCSGNGRGFFPHKPSGTPWTVGAAGCVFWSGVPLKTVVEVLGGVEDGMAFITGTGGETLPPGVDAATVVVERSVPLRALEQALLAWELNGEPIALAHGGPLRLVIPGYYGVNNIKYVRQLAFTAAETQANIQSKGYRLRPVGVQGAPDQPSMWEMNVKSWISQPLEQARAGRVVVQGVAFGGARAVKSVEVSLDGGQSWRPAPFVGPDLGPYAWRPFVLTAELAPGSYSLASRATDVAGNVQPRERLDNDNGFAHNGWEDHAVRLSVV</sequence>
<keyword evidence="4" id="KW-0560">Oxidoreductase</keyword>
<dbReference type="InterPro" id="IPR036374">
    <property type="entry name" value="OxRdtase_Mopterin-bd_sf"/>
</dbReference>
<dbReference type="InterPro" id="IPR000572">
    <property type="entry name" value="OxRdtase_Mopterin-bd_dom"/>
</dbReference>
<dbReference type="Gene3D" id="2.60.40.650">
    <property type="match status" value="1"/>
</dbReference>
<dbReference type="GO" id="GO:0006790">
    <property type="term" value="P:sulfur compound metabolic process"/>
    <property type="evidence" value="ECO:0007669"/>
    <property type="project" value="TreeGrafter"/>
</dbReference>
<dbReference type="RefSeq" id="WP_090347021.1">
    <property type="nucleotide sequence ID" value="NZ_LT629751.1"/>
</dbReference>
<gene>
    <name evidence="7" type="ORF">SAMN05216221_0010</name>
</gene>
<dbReference type="SUPFAM" id="SSF56524">
    <property type="entry name" value="Oxidoreductase molybdopterin-binding domain"/>
    <property type="match status" value="1"/>
</dbReference>
<proteinExistence type="predicted"/>
<dbReference type="STRING" id="1392877.SAMN05216221_0010"/>
<dbReference type="SUPFAM" id="SSF81296">
    <property type="entry name" value="E set domains"/>
    <property type="match status" value="1"/>
</dbReference>
<dbReference type="PANTHER" id="PTHR19372">
    <property type="entry name" value="SULFITE REDUCTASE"/>
    <property type="match status" value="1"/>
</dbReference>
<reference evidence="8" key="1">
    <citation type="submission" date="2016-10" db="EMBL/GenBank/DDBJ databases">
        <authorList>
            <person name="Varghese N."/>
            <person name="Submissions S."/>
        </authorList>
    </citation>
    <scope>NUCLEOTIDE SEQUENCE [LARGE SCALE GENOMIC DNA]</scope>
    <source>
        <strain evidence="8">KCTC 32247</strain>
    </source>
</reference>
<dbReference type="InterPro" id="IPR014756">
    <property type="entry name" value="Ig_E-set"/>
</dbReference>
<organism evidence="7 8">
    <name type="scientific">Pseudomonas oryzae</name>
    <dbReference type="NCBI Taxonomy" id="1392877"/>
    <lineage>
        <taxon>Bacteria</taxon>
        <taxon>Pseudomonadati</taxon>
        <taxon>Pseudomonadota</taxon>
        <taxon>Gammaproteobacteria</taxon>
        <taxon>Pseudomonadales</taxon>
        <taxon>Pseudomonadaceae</taxon>
        <taxon>Pseudomonas</taxon>
    </lineage>
</organism>
<evidence type="ECO:0000256" key="4">
    <source>
        <dbReference type="ARBA" id="ARBA00023002"/>
    </source>
</evidence>
<dbReference type="EMBL" id="LT629751">
    <property type="protein sequence ID" value="SDR69705.1"/>
    <property type="molecule type" value="Genomic_DNA"/>
</dbReference>
<dbReference type="Proteomes" id="UP000243359">
    <property type="component" value="Chromosome I"/>
</dbReference>
<evidence type="ECO:0000256" key="2">
    <source>
        <dbReference type="ARBA" id="ARBA00022505"/>
    </source>
</evidence>
<dbReference type="GO" id="GO:0030151">
    <property type="term" value="F:molybdenum ion binding"/>
    <property type="evidence" value="ECO:0007669"/>
    <property type="project" value="InterPro"/>
</dbReference>
<dbReference type="OrthoDB" id="9795587at2"/>
<feature type="domain" description="Oxidoreductase molybdopterin-binding" evidence="5">
    <location>
        <begin position="93"/>
        <end position="257"/>
    </location>
</feature>
<evidence type="ECO:0000256" key="3">
    <source>
        <dbReference type="ARBA" id="ARBA00022723"/>
    </source>
</evidence>
<evidence type="ECO:0000259" key="6">
    <source>
        <dbReference type="Pfam" id="PF03404"/>
    </source>
</evidence>
<keyword evidence="8" id="KW-1185">Reference proteome</keyword>
<feature type="domain" description="Moybdenum cofactor oxidoreductase dimerisation" evidence="6">
    <location>
        <begin position="279"/>
        <end position="388"/>
    </location>
</feature>
<accession>A0A1H1L6N2</accession>
<dbReference type="PANTHER" id="PTHR19372:SF7">
    <property type="entry name" value="SULFITE OXIDASE, MITOCHONDRIAL"/>
    <property type="match status" value="1"/>
</dbReference>
<dbReference type="Pfam" id="PF03404">
    <property type="entry name" value="Mo-co_dimer"/>
    <property type="match status" value="1"/>
</dbReference>
<dbReference type="Pfam" id="PF00174">
    <property type="entry name" value="Oxidored_molyb"/>
    <property type="match status" value="1"/>
</dbReference>
<name>A0A1H1L6N2_9PSED</name>
<dbReference type="CDD" id="cd02110">
    <property type="entry name" value="SO_family_Moco_dimer"/>
    <property type="match status" value="1"/>
</dbReference>
<dbReference type="GO" id="GO:0020037">
    <property type="term" value="F:heme binding"/>
    <property type="evidence" value="ECO:0007669"/>
    <property type="project" value="TreeGrafter"/>
</dbReference>
<keyword evidence="2" id="KW-0500">Molybdenum</keyword>
<dbReference type="InterPro" id="IPR006311">
    <property type="entry name" value="TAT_signal"/>
</dbReference>
<evidence type="ECO:0000313" key="7">
    <source>
        <dbReference type="EMBL" id="SDR69705.1"/>
    </source>
</evidence>
<evidence type="ECO:0000313" key="8">
    <source>
        <dbReference type="Proteomes" id="UP000243359"/>
    </source>
</evidence>
<comment type="cofactor">
    <cofactor evidence="1">
        <name>Mo-molybdopterin</name>
        <dbReference type="ChEBI" id="CHEBI:71302"/>
    </cofactor>
</comment>
<protein>
    <submittedName>
        <fullName evidence="7">Sulfite dehydrogenase (Cytochrome) subunit SorA apoprotein</fullName>
    </submittedName>
</protein>
<evidence type="ECO:0000259" key="5">
    <source>
        <dbReference type="Pfam" id="PF00174"/>
    </source>
</evidence>
<dbReference type="PROSITE" id="PS51318">
    <property type="entry name" value="TAT"/>
    <property type="match status" value="1"/>
</dbReference>
<dbReference type="InterPro" id="IPR008335">
    <property type="entry name" value="Mopterin_OxRdtase_euk"/>
</dbReference>
<evidence type="ECO:0000256" key="1">
    <source>
        <dbReference type="ARBA" id="ARBA00001924"/>
    </source>
</evidence>
<dbReference type="GO" id="GO:0043546">
    <property type="term" value="F:molybdopterin cofactor binding"/>
    <property type="evidence" value="ECO:0007669"/>
    <property type="project" value="TreeGrafter"/>
</dbReference>
<dbReference type="PRINTS" id="PR00407">
    <property type="entry name" value="EUMOPTERIN"/>
</dbReference>
<dbReference type="InterPro" id="IPR005066">
    <property type="entry name" value="MoCF_OxRdtse_dimer"/>
</dbReference>